<accession>X1N6Q7</accession>
<feature type="domain" description="Type II methyltransferase M.TaqI-like" evidence="6">
    <location>
        <begin position="149"/>
        <end position="265"/>
    </location>
</feature>
<evidence type="ECO:0000256" key="5">
    <source>
        <dbReference type="ARBA" id="ARBA00047942"/>
    </source>
</evidence>
<dbReference type="Gene3D" id="3.40.50.150">
    <property type="entry name" value="Vaccinia Virus protein VP39"/>
    <property type="match status" value="1"/>
</dbReference>
<dbReference type="PANTHER" id="PTHR33841:SF1">
    <property type="entry name" value="DNA METHYLTRANSFERASE A"/>
    <property type="match status" value="1"/>
</dbReference>
<dbReference type="GO" id="GO:0006304">
    <property type="term" value="P:DNA modification"/>
    <property type="evidence" value="ECO:0007669"/>
    <property type="project" value="InterPro"/>
</dbReference>
<evidence type="ECO:0000313" key="7">
    <source>
        <dbReference type="EMBL" id="GAI25911.1"/>
    </source>
</evidence>
<sequence>MKHYDPKERERRGVYYTPEAVVSYIVRSLHAILKEKFNKSDGLASEGVTLLDPAAGTMTFVAKAAQVAVDEFVSKYGEGSRESFIRDHILQNFYAFELMMAPYAVGHLKMAFFLEELGYQLTPQERCKFYLTNTLEMEELAEAKLPGLSSLAEESHKAGKVKKDTPILVILGNPPYSGISVNKGKWITGLIEDYKYVDRKHFGERKHWLQDDYVKFLRFAEWKIAQAGEGVVGMITNHSYLDNPTFRGMRQHLMNTFDEIYVLDLHGNSLKKERC</sequence>
<dbReference type="PRINTS" id="PR00507">
    <property type="entry name" value="N12N6MTFRASE"/>
</dbReference>
<dbReference type="GO" id="GO:0032259">
    <property type="term" value="P:methylation"/>
    <property type="evidence" value="ECO:0007669"/>
    <property type="project" value="UniProtKB-KW"/>
</dbReference>
<keyword evidence="3" id="KW-0808">Transferase</keyword>
<name>X1N6Q7_9ZZZZ</name>
<evidence type="ECO:0000256" key="1">
    <source>
        <dbReference type="ARBA" id="ARBA00011900"/>
    </source>
</evidence>
<reference evidence="7" key="1">
    <citation type="journal article" date="2014" name="Front. Microbiol.">
        <title>High frequency of phylogenetically diverse reductive dehalogenase-homologous genes in deep subseafloor sedimentary metagenomes.</title>
        <authorList>
            <person name="Kawai M."/>
            <person name="Futagami T."/>
            <person name="Toyoda A."/>
            <person name="Takaki Y."/>
            <person name="Nishi S."/>
            <person name="Hori S."/>
            <person name="Arai W."/>
            <person name="Tsubouchi T."/>
            <person name="Morono Y."/>
            <person name="Uchiyama I."/>
            <person name="Ito T."/>
            <person name="Fujiyama A."/>
            <person name="Inagaki F."/>
            <person name="Takami H."/>
        </authorList>
    </citation>
    <scope>NUCLEOTIDE SEQUENCE</scope>
    <source>
        <strain evidence="7">Expedition CK06-06</strain>
    </source>
</reference>
<dbReference type="GO" id="GO:0009007">
    <property type="term" value="F:site-specific DNA-methyltransferase (adenine-specific) activity"/>
    <property type="evidence" value="ECO:0007669"/>
    <property type="project" value="UniProtKB-EC"/>
</dbReference>
<gene>
    <name evidence="7" type="ORF">S06H3_33927</name>
</gene>
<dbReference type="InterPro" id="IPR029063">
    <property type="entry name" value="SAM-dependent_MTases_sf"/>
</dbReference>
<dbReference type="Pfam" id="PF07669">
    <property type="entry name" value="Eco57I"/>
    <property type="match status" value="1"/>
</dbReference>
<dbReference type="EMBL" id="BARV01020314">
    <property type="protein sequence ID" value="GAI25911.1"/>
    <property type="molecule type" value="Genomic_DNA"/>
</dbReference>
<evidence type="ECO:0000259" key="6">
    <source>
        <dbReference type="Pfam" id="PF07669"/>
    </source>
</evidence>
<evidence type="ECO:0000256" key="3">
    <source>
        <dbReference type="ARBA" id="ARBA00022679"/>
    </source>
</evidence>
<dbReference type="AlphaFoldDB" id="X1N6Q7"/>
<dbReference type="SUPFAM" id="SSF53335">
    <property type="entry name" value="S-adenosyl-L-methionine-dependent methyltransferases"/>
    <property type="match status" value="1"/>
</dbReference>
<keyword evidence="4" id="KW-0949">S-adenosyl-L-methionine</keyword>
<comment type="catalytic activity">
    <reaction evidence="5">
        <text>a 2'-deoxyadenosine in DNA + S-adenosyl-L-methionine = an N(6)-methyl-2'-deoxyadenosine in DNA + S-adenosyl-L-homocysteine + H(+)</text>
        <dbReference type="Rhea" id="RHEA:15197"/>
        <dbReference type="Rhea" id="RHEA-COMP:12418"/>
        <dbReference type="Rhea" id="RHEA-COMP:12419"/>
        <dbReference type="ChEBI" id="CHEBI:15378"/>
        <dbReference type="ChEBI" id="CHEBI:57856"/>
        <dbReference type="ChEBI" id="CHEBI:59789"/>
        <dbReference type="ChEBI" id="CHEBI:90615"/>
        <dbReference type="ChEBI" id="CHEBI:90616"/>
        <dbReference type="EC" id="2.1.1.72"/>
    </reaction>
</comment>
<evidence type="ECO:0000256" key="2">
    <source>
        <dbReference type="ARBA" id="ARBA00022603"/>
    </source>
</evidence>
<organism evidence="7">
    <name type="scientific">marine sediment metagenome</name>
    <dbReference type="NCBI Taxonomy" id="412755"/>
    <lineage>
        <taxon>unclassified sequences</taxon>
        <taxon>metagenomes</taxon>
        <taxon>ecological metagenomes</taxon>
    </lineage>
</organism>
<dbReference type="PANTHER" id="PTHR33841">
    <property type="entry name" value="DNA METHYLTRANSFERASE YEEA-RELATED"/>
    <property type="match status" value="1"/>
</dbReference>
<evidence type="ECO:0000256" key="4">
    <source>
        <dbReference type="ARBA" id="ARBA00022691"/>
    </source>
</evidence>
<dbReference type="InterPro" id="IPR050953">
    <property type="entry name" value="N4_N6_ade-DNA_methylase"/>
</dbReference>
<protein>
    <recommendedName>
        <fullName evidence="1">site-specific DNA-methyltransferase (adenine-specific)</fullName>
        <ecNumber evidence="1">2.1.1.72</ecNumber>
    </recommendedName>
</protein>
<dbReference type="InterPro" id="IPR011639">
    <property type="entry name" value="MethylTrfase_TaqI-like_dom"/>
</dbReference>
<comment type="caution">
    <text evidence="7">The sequence shown here is derived from an EMBL/GenBank/DDBJ whole genome shotgun (WGS) entry which is preliminary data.</text>
</comment>
<feature type="non-terminal residue" evidence="7">
    <location>
        <position position="275"/>
    </location>
</feature>
<proteinExistence type="predicted"/>
<dbReference type="EC" id="2.1.1.72" evidence="1"/>
<keyword evidence="2" id="KW-0489">Methyltransferase</keyword>